<feature type="transmembrane region" description="Helical" evidence="1">
    <location>
        <begin position="152"/>
        <end position="173"/>
    </location>
</feature>
<keyword evidence="3" id="KW-1185">Reference proteome</keyword>
<evidence type="ECO:0000256" key="1">
    <source>
        <dbReference type="SAM" id="Phobius"/>
    </source>
</evidence>
<dbReference type="EMBL" id="FXTC01000004">
    <property type="protein sequence ID" value="SMO66486.1"/>
    <property type="molecule type" value="Genomic_DNA"/>
</dbReference>
<reference evidence="2 3" key="1">
    <citation type="submission" date="2017-05" db="EMBL/GenBank/DDBJ databases">
        <authorList>
            <person name="Varghese N."/>
            <person name="Submissions S."/>
        </authorList>
    </citation>
    <scope>NUCLEOTIDE SEQUENCE [LARGE SCALE GENOMIC DNA]</scope>
    <source>
        <strain evidence="2 3">DSM 29371</strain>
    </source>
</reference>
<feature type="transmembrane region" description="Helical" evidence="1">
    <location>
        <begin position="12"/>
        <end position="32"/>
    </location>
</feature>
<keyword evidence="1" id="KW-0472">Membrane</keyword>
<protein>
    <submittedName>
        <fullName evidence="2">Predicted membrane protein</fullName>
    </submittedName>
</protein>
<organism evidence="2 3">
    <name type="scientific">Chryseobacterium rhizoplanae</name>
    <dbReference type="NCBI Taxonomy" id="1609531"/>
    <lineage>
        <taxon>Bacteria</taxon>
        <taxon>Pseudomonadati</taxon>
        <taxon>Bacteroidota</taxon>
        <taxon>Flavobacteriia</taxon>
        <taxon>Flavobacteriales</taxon>
        <taxon>Weeksellaceae</taxon>
        <taxon>Chryseobacterium group</taxon>
        <taxon>Chryseobacterium</taxon>
    </lineage>
</organism>
<keyword evidence="1" id="KW-1133">Transmembrane helix</keyword>
<dbReference type="InterPro" id="IPR018750">
    <property type="entry name" value="DUF2306_membrane"/>
</dbReference>
<feature type="transmembrane region" description="Helical" evidence="1">
    <location>
        <begin position="93"/>
        <end position="112"/>
    </location>
</feature>
<dbReference type="AlphaFoldDB" id="A0A521D460"/>
<sequence>MKVLGIKIIKVIAVFSVLIFSILMLKTISQYTSFDKNIGFLVFKQQVVGNPYWMAFFYIHIFSITLCLLAGLTQFSNRFLKENRNLHRIIGKIYVYNILIINVPACFVLGLFSNGGLIGITGFLIQDVLWAYFTIAAVLSIKKGNIIRHRNYMVLSYAVTTTAITFRIVKHLLYNETQHDYELFYGLNVWAAFLINLTIAYMILKKDRLLTGKIQAGKENTDTDK</sequence>
<feature type="transmembrane region" description="Helical" evidence="1">
    <location>
        <begin position="185"/>
        <end position="204"/>
    </location>
</feature>
<proteinExistence type="predicted"/>
<dbReference type="Proteomes" id="UP000316916">
    <property type="component" value="Unassembled WGS sequence"/>
</dbReference>
<dbReference type="RefSeq" id="WP_142718053.1">
    <property type="nucleotide sequence ID" value="NZ_FXTC01000004.1"/>
</dbReference>
<feature type="transmembrane region" description="Helical" evidence="1">
    <location>
        <begin position="52"/>
        <end position="72"/>
    </location>
</feature>
<name>A0A521D460_9FLAO</name>
<evidence type="ECO:0000313" key="2">
    <source>
        <dbReference type="EMBL" id="SMO66486.1"/>
    </source>
</evidence>
<dbReference type="Pfam" id="PF10067">
    <property type="entry name" value="DUF2306"/>
    <property type="match status" value="1"/>
</dbReference>
<evidence type="ECO:0000313" key="3">
    <source>
        <dbReference type="Proteomes" id="UP000316916"/>
    </source>
</evidence>
<feature type="transmembrane region" description="Helical" evidence="1">
    <location>
        <begin position="118"/>
        <end position="140"/>
    </location>
</feature>
<keyword evidence="1" id="KW-0812">Transmembrane</keyword>
<accession>A0A521D460</accession>
<gene>
    <name evidence="2" type="ORF">SAMN06265171_104191</name>
</gene>